<keyword evidence="5" id="KW-0560">Oxidoreductase</keyword>
<keyword evidence="9" id="KW-1185">Reference proteome</keyword>
<evidence type="ECO:0000256" key="3">
    <source>
        <dbReference type="ARBA" id="ARBA00022896"/>
    </source>
</evidence>
<dbReference type="PANTHER" id="PTHR10869">
    <property type="entry name" value="PROLYL 4-HYDROXYLASE ALPHA SUBUNIT"/>
    <property type="match status" value="1"/>
</dbReference>
<dbReference type="EMBL" id="CAXLJM020000025">
    <property type="protein sequence ID" value="CAL8092293.1"/>
    <property type="molecule type" value="Genomic_DNA"/>
</dbReference>
<keyword evidence="2" id="KW-0479">Metal-binding</keyword>
<keyword evidence="4" id="KW-0223">Dioxygenase</keyword>
<evidence type="ECO:0000256" key="2">
    <source>
        <dbReference type="ARBA" id="ARBA00022723"/>
    </source>
</evidence>
<comment type="caution">
    <text evidence="8">The sequence shown here is derived from an EMBL/GenBank/DDBJ whole genome shotgun (WGS) entry which is preliminary data.</text>
</comment>
<dbReference type="InterPro" id="IPR045054">
    <property type="entry name" value="P4HA-like"/>
</dbReference>
<feature type="domain" description="Prolyl 4-hydroxylase alpha subunit" evidence="7">
    <location>
        <begin position="372"/>
        <end position="557"/>
    </location>
</feature>
<evidence type="ECO:0000313" key="9">
    <source>
        <dbReference type="Proteomes" id="UP001642540"/>
    </source>
</evidence>
<gene>
    <name evidence="8" type="ORF">ODALV1_LOCUS8170</name>
</gene>
<feature type="domain" description="Prolyl 4-hydroxylase alpha subunit" evidence="7">
    <location>
        <begin position="909"/>
        <end position="1082"/>
    </location>
</feature>
<evidence type="ECO:0000256" key="5">
    <source>
        <dbReference type="ARBA" id="ARBA00023002"/>
    </source>
</evidence>
<sequence>MCGKATSFIFFEIFLILLCTHLGTTQNAITQGASSIGGILNTFHNLTRWANKEKELYETIKSLAESVGCWNTHHDAYLWTNANRFIEDFESSTLTHLRGIKNPNAFNKPGSVLSMKNYDTLVASNLVLVYRMTHRFENYGEFLQELVSNSLESENTNSTCNPKIQYLFEETWPGRYENDMAIIPLLSTYEVQDIFFNPPTFIQELSSETFSPANITAEMAYDISEMALVVSKYVQAFDWLNYARRMISQGDTSISKQLIDDTKEDAVHAHNMNKAQQEAKSQSFYVNQISLADMNTPKEFKNWTRSKEVEYDRHKGSIDANHSILNMWALCAKENLQSEKDKARLKCYLDRKKHPWLTINPLRVEVLADYPLEILLFHDVLGEELGYRIMERLDTLGKAVSKTGDVDDDEETLLSPQKYIWSQLHRSSASAWVEDLEFPKLKHISEIVTGLLASKEVGVSDYTSEAEAFQAVEYTVGRYYTQHKDVHSSQIETPELYKWTLAFGGIRTATLLYYLNDVERGGETVFTSAGVIAEARKGSAVFCFILFEIFVILLCTHLGTTQYDIIQRSSSRGGILNTFRNLTRWATKEKELYETIKSLTESVGCLNTHHDAYLWTNANRFINDFESSTLTHLRGIKDPNVFNKPGSVLSMKNYDTLVASNLVLVYRMTHRFESYGESLQELVSNSLESENANSTCNPKIQYLFEERWPGRYENDMAIIPLLSTYEVQDIFFNPPTFIQELSSETVTPANITAEMAYDISEIALVVSKYVQAFDWLNYARRMISQGDTSISRQLIDDTKEDAVHAHNMDKAQQEATSKSFYVNRISLPDMNTPKEFKNWTRSKEVEYDRHKGSTDATHSLLNMWALCAKKDNLQSEMDKARLKCYLDRKKHSWLTINPLRVEVLADYPLEILLFHDVLGEELGNRIMQRFDTLEKAASKIANVDDEEILSQQEFIWKQLHRSSASAWVQDLEFPKLKHISEIITGLLASTEVEMGDSTREPEMFQAVEYTVGRYYTDHTDAHPSQIETPELYNSTLENGGIRIGTLLYYLNDVERGGETVFTSAGVRAEARKGSAVFWYVIT</sequence>
<dbReference type="Gene3D" id="2.60.120.620">
    <property type="entry name" value="q2cbj1_9rhob like domain"/>
    <property type="match status" value="2"/>
</dbReference>
<reference evidence="8 9" key="1">
    <citation type="submission" date="2024-08" db="EMBL/GenBank/DDBJ databases">
        <authorList>
            <person name="Cucini C."/>
            <person name="Frati F."/>
        </authorList>
    </citation>
    <scope>NUCLEOTIDE SEQUENCE [LARGE SCALE GENOMIC DNA]</scope>
</reference>
<organism evidence="8 9">
    <name type="scientific">Orchesella dallaii</name>
    <dbReference type="NCBI Taxonomy" id="48710"/>
    <lineage>
        <taxon>Eukaryota</taxon>
        <taxon>Metazoa</taxon>
        <taxon>Ecdysozoa</taxon>
        <taxon>Arthropoda</taxon>
        <taxon>Hexapoda</taxon>
        <taxon>Collembola</taxon>
        <taxon>Entomobryomorpha</taxon>
        <taxon>Entomobryoidea</taxon>
        <taxon>Orchesellidae</taxon>
        <taxon>Orchesellinae</taxon>
        <taxon>Orchesella</taxon>
    </lineage>
</organism>
<comment type="cofactor">
    <cofactor evidence="1">
        <name>L-ascorbate</name>
        <dbReference type="ChEBI" id="CHEBI:38290"/>
    </cofactor>
</comment>
<keyword evidence="6" id="KW-0408">Iron</keyword>
<dbReference type="InterPro" id="IPR006620">
    <property type="entry name" value="Pro_4_hyd_alph"/>
</dbReference>
<name>A0ABP1Q807_9HEXA</name>
<evidence type="ECO:0000259" key="7">
    <source>
        <dbReference type="SMART" id="SM00702"/>
    </source>
</evidence>
<evidence type="ECO:0000256" key="1">
    <source>
        <dbReference type="ARBA" id="ARBA00001961"/>
    </source>
</evidence>
<keyword evidence="3" id="KW-0847">Vitamin C</keyword>
<dbReference type="Proteomes" id="UP001642540">
    <property type="component" value="Unassembled WGS sequence"/>
</dbReference>
<dbReference type="SMART" id="SM00702">
    <property type="entry name" value="P4Hc"/>
    <property type="match status" value="2"/>
</dbReference>
<evidence type="ECO:0000313" key="8">
    <source>
        <dbReference type="EMBL" id="CAL8092293.1"/>
    </source>
</evidence>
<proteinExistence type="predicted"/>
<evidence type="ECO:0000256" key="6">
    <source>
        <dbReference type="ARBA" id="ARBA00023004"/>
    </source>
</evidence>
<protein>
    <recommendedName>
        <fullName evidence="7">Prolyl 4-hydroxylase alpha subunit domain-containing protein</fullName>
    </recommendedName>
</protein>
<accession>A0ABP1Q807</accession>
<dbReference type="PANTHER" id="PTHR10869:SF246">
    <property type="entry name" value="TRANSMEMBRANE PROLYL 4-HYDROXYLASE"/>
    <property type="match status" value="1"/>
</dbReference>
<evidence type="ECO:0000256" key="4">
    <source>
        <dbReference type="ARBA" id="ARBA00022964"/>
    </source>
</evidence>